<accession>A0A5C3Q7F3</accession>
<dbReference type="AlphaFoldDB" id="A0A5C3Q7F3"/>
<reference evidence="2 3" key="1">
    <citation type="journal article" date="2019" name="Nat. Ecol. Evol.">
        <title>Megaphylogeny resolves global patterns of mushroom evolution.</title>
        <authorList>
            <person name="Varga T."/>
            <person name="Krizsan K."/>
            <person name="Foldi C."/>
            <person name="Dima B."/>
            <person name="Sanchez-Garcia M."/>
            <person name="Sanchez-Ramirez S."/>
            <person name="Szollosi G.J."/>
            <person name="Szarkandi J.G."/>
            <person name="Papp V."/>
            <person name="Albert L."/>
            <person name="Andreopoulos W."/>
            <person name="Angelini C."/>
            <person name="Antonin V."/>
            <person name="Barry K.W."/>
            <person name="Bougher N.L."/>
            <person name="Buchanan P."/>
            <person name="Buyck B."/>
            <person name="Bense V."/>
            <person name="Catcheside P."/>
            <person name="Chovatia M."/>
            <person name="Cooper J."/>
            <person name="Damon W."/>
            <person name="Desjardin D."/>
            <person name="Finy P."/>
            <person name="Geml J."/>
            <person name="Haridas S."/>
            <person name="Hughes K."/>
            <person name="Justo A."/>
            <person name="Karasinski D."/>
            <person name="Kautmanova I."/>
            <person name="Kiss B."/>
            <person name="Kocsube S."/>
            <person name="Kotiranta H."/>
            <person name="LaButti K.M."/>
            <person name="Lechner B.E."/>
            <person name="Liimatainen K."/>
            <person name="Lipzen A."/>
            <person name="Lukacs Z."/>
            <person name="Mihaltcheva S."/>
            <person name="Morgado L.N."/>
            <person name="Niskanen T."/>
            <person name="Noordeloos M.E."/>
            <person name="Ohm R.A."/>
            <person name="Ortiz-Santana B."/>
            <person name="Ovrebo C."/>
            <person name="Racz N."/>
            <person name="Riley R."/>
            <person name="Savchenko A."/>
            <person name="Shiryaev A."/>
            <person name="Soop K."/>
            <person name="Spirin V."/>
            <person name="Szebenyi C."/>
            <person name="Tomsovsky M."/>
            <person name="Tulloss R.E."/>
            <person name="Uehling J."/>
            <person name="Grigoriev I.V."/>
            <person name="Vagvolgyi C."/>
            <person name="Papp T."/>
            <person name="Martin F.M."/>
            <person name="Miettinen O."/>
            <person name="Hibbett D.S."/>
            <person name="Nagy L.G."/>
        </authorList>
    </citation>
    <scope>NUCLEOTIDE SEQUENCE [LARGE SCALE GENOMIC DNA]</scope>
    <source>
        <strain evidence="2 3">CBS 309.79</strain>
    </source>
</reference>
<organism evidence="2 3">
    <name type="scientific">Pterulicium gracile</name>
    <dbReference type="NCBI Taxonomy" id="1884261"/>
    <lineage>
        <taxon>Eukaryota</taxon>
        <taxon>Fungi</taxon>
        <taxon>Dikarya</taxon>
        <taxon>Basidiomycota</taxon>
        <taxon>Agaricomycotina</taxon>
        <taxon>Agaricomycetes</taxon>
        <taxon>Agaricomycetidae</taxon>
        <taxon>Agaricales</taxon>
        <taxon>Pleurotineae</taxon>
        <taxon>Pterulaceae</taxon>
        <taxon>Pterulicium</taxon>
    </lineage>
</organism>
<feature type="compositionally biased region" description="Polar residues" evidence="1">
    <location>
        <begin position="23"/>
        <end position="36"/>
    </location>
</feature>
<name>A0A5C3Q7F3_9AGAR</name>
<feature type="region of interest" description="Disordered" evidence="1">
    <location>
        <begin position="23"/>
        <end position="59"/>
    </location>
</feature>
<sequence length="59" mass="6371">MPKHMSPLPGVCACPVDSRSGRGQYNPTSFPRNNVRTLIPRGNGSGQSIYVPCNPRSKS</sequence>
<protein>
    <submittedName>
        <fullName evidence="2">Uncharacterized protein</fullName>
    </submittedName>
</protein>
<evidence type="ECO:0000313" key="3">
    <source>
        <dbReference type="Proteomes" id="UP000305067"/>
    </source>
</evidence>
<gene>
    <name evidence="2" type="ORF">BDV98DRAFT_573742</name>
</gene>
<proteinExistence type="predicted"/>
<dbReference type="EMBL" id="ML178843">
    <property type="protein sequence ID" value="TFK97995.1"/>
    <property type="molecule type" value="Genomic_DNA"/>
</dbReference>
<keyword evidence="3" id="KW-1185">Reference proteome</keyword>
<evidence type="ECO:0000256" key="1">
    <source>
        <dbReference type="SAM" id="MobiDB-lite"/>
    </source>
</evidence>
<evidence type="ECO:0000313" key="2">
    <source>
        <dbReference type="EMBL" id="TFK97995.1"/>
    </source>
</evidence>
<dbReference type="Proteomes" id="UP000305067">
    <property type="component" value="Unassembled WGS sequence"/>
</dbReference>